<dbReference type="Proteomes" id="UP000606786">
    <property type="component" value="Unassembled WGS sequence"/>
</dbReference>
<keyword evidence="2" id="KW-1185">Reference proteome</keyword>
<gene>
    <name evidence="1" type="ORF">CCAP1982_LOCUS2568</name>
</gene>
<name>A0A811U4E6_CERCA</name>
<proteinExistence type="predicted"/>
<comment type="caution">
    <text evidence="1">The sequence shown here is derived from an EMBL/GenBank/DDBJ whole genome shotgun (WGS) entry which is preliminary data.</text>
</comment>
<dbReference type="EMBL" id="CAJHJT010000001">
    <property type="protein sequence ID" value="CAD6993769.1"/>
    <property type="molecule type" value="Genomic_DNA"/>
</dbReference>
<protein>
    <submittedName>
        <fullName evidence="1">(Mediterranean fruit fly) hypothetical protein</fullName>
    </submittedName>
</protein>
<evidence type="ECO:0000313" key="2">
    <source>
        <dbReference type="Proteomes" id="UP000606786"/>
    </source>
</evidence>
<organism evidence="1 2">
    <name type="scientific">Ceratitis capitata</name>
    <name type="common">Mediterranean fruit fly</name>
    <name type="synonym">Tephritis capitata</name>
    <dbReference type="NCBI Taxonomy" id="7213"/>
    <lineage>
        <taxon>Eukaryota</taxon>
        <taxon>Metazoa</taxon>
        <taxon>Ecdysozoa</taxon>
        <taxon>Arthropoda</taxon>
        <taxon>Hexapoda</taxon>
        <taxon>Insecta</taxon>
        <taxon>Pterygota</taxon>
        <taxon>Neoptera</taxon>
        <taxon>Endopterygota</taxon>
        <taxon>Diptera</taxon>
        <taxon>Brachycera</taxon>
        <taxon>Muscomorpha</taxon>
        <taxon>Tephritoidea</taxon>
        <taxon>Tephritidae</taxon>
        <taxon>Ceratitis</taxon>
        <taxon>Ceratitis</taxon>
    </lineage>
</organism>
<accession>A0A811U4E6</accession>
<feature type="non-terminal residue" evidence="1">
    <location>
        <position position="92"/>
    </location>
</feature>
<reference evidence="1" key="1">
    <citation type="submission" date="2020-11" db="EMBL/GenBank/DDBJ databases">
        <authorList>
            <person name="Whitehead M."/>
        </authorList>
    </citation>
    <scope>NUCLEOTIDE SEQUENCE</scope>
    <source>
        <strain evidence="1">EGII</strain>
    </source>
</reference>
<evidence type="ECO:0000313" key="1">
    <source>
        <dbReference type="EMBL" id="CAD6993769.1"/>
    </source>
</evidence>
<sequence length="92" mass="10261">MSLPMLVLLLHPCRRNNSGLCNKRKAKIIQQPKPQEYVAMETTNLKIHLYDNRCTSVPYGAPLICVGYGSAGEQLGHQSVKVRMDGINQHVS</sequence>
<dbReference type="AlphaFoldDB" id="A0A811U4E6"/>